<accession>A0ABU6S708</accession>
<proteinExistence type="predicted"/>
<protein>
    <recommendedName>
        <fullName evidence="1">FAR1 domain-containing protein</fullName>
    </recommendedName>
</protein>
<dbReference type="PANTHER" id="PTHR46328">
    <property type="entry name" value="FAR-RED IMPAIRED RESPONSIVE (FAR1) FAMILY PROTEIN-RELATED"/>
    <property type="match status" value="1"/>
</dbReference>
<gene>
    <name evidence="2" type="ORF">PIB30_014354</name>
</gene>
<comment type="caution">
    <text evidence="2">The sequence shown here is derived from an EMBL/GenBank/DDBJ whole genome shotgun (WGS) entry which is preliminary data.</text>
</comment>
<organism evidence="2 3">
    <name type="scientific">Stylosanthes scabra</name>
    <dbReference type="NCBI Taxonomy" id="79078"/>
    <lineage>
        <taxon>Eukaryota</taxon>
        <taxon>Viridiplantae</taxon>
        <taxon>Streptophyta</taxon>
        <taxon>Embryophyta</taxon>
        <taxon>Tracheophyta</taxon>
        <taxon>Spermatophyta</taxon>
        <taxon>Magnoliopsida</taxon>
        <taxon>eudicotyledons</taxon>
        <taxon>Gunneridae</taxon>
        <taxon>Pentapetalae</taxon>
        <taxon>rosids</taxon>
        <taxon>fabids</taxon>
        <taxon>Fabales</taxon>
        <taxon>Fabaceae</taxon>
        <taxon>Papilionoideae</taxon>
        <taxon>50 kb inversion clade</taxon>
        <taxon>dalbergioids sensu lato</taxon>
        <taxon>Dalbergieae</taxon>
        <taxon>Pterocarpus clade</taxon>
        <taxon>Stylosanthes</taxon>
    </lineage>
</organism>
<feature type="domain" description="FAR1" evidence="1">
    <location>
        <begin position="42"/>
        <end position="84"/>
    </location>
</feature>
<reference evidence="2 3" key="1">
    <citation type="journal article" date="2023" name="Plants (Basel)">
        <title>Bridging the Gap: Combining Genomics and Transcriptomics Approaches to Understand Stylosanthes scabra, an Orphan Legume from the Brazilian Caatinga.</title>
        <authorList>
            <person name="Ferreira-Neto J.R.C."/>
            <person name="da Silva M.D."/>
            <person name="Binneck E."/>
            <person name="de Melo N.F."/>
            <person name="da Silva R.H."/>
            <person name="de Melo A.L.T.M."/>
            <person name="Pandolfi V."/>
            <person name="Bustamante F.O."/>
            <person name="Brasileiro-Vidal A.C."/>
            <person name="Benko-Iseppon A.M."/>
        </authorList>
    </citation>
    <scope>NUCLEOTIDE SEQUENCE [LARGE SCALE GENOMIC DNA]</scope>
    <source>
        <tissue evidence="2">Leaves</tissue>
    </source>
</reference>
<sequence>MITNDDTEGGSETTEQFLCEVNKGYIPKVGVTFETLEEAGLFYKEYAKRAGFFTKIRNTNKSKFTKEAINQLIICNREGKWTSEVPRVEKTNLYVVLNVQLEF</sequence>
<evidence type="ECO:0000313" key="2">
    <source>
        <dbReference type="EMBL" id="MED6131908.1"/>
    </source>
</evidence>
<evidence type="ECO:0000259" key="1">
    <source>
        <dbReference type="Pfam" id="PF03101"/>
    </source>
</evidence>
<dbReference type="Proteomes" id="UP001341840">
    <property type="component" value="Unassembled WGS sequence"/>
</dbReference>
<dbReference type="EMBL" id="JASCZI010060453">
    <property type="protein sequence ID" value="MED6131908.1"/>
    <property type="molecule type" value="Genomic_DNA"/>
</dbReference>
<dbReference type="PANTHER" id="PTHR46328:SF43">
    <property type="entry name" value="FAR1 DOMAIN-CONTAINING PROTEIN"/>
    <property type="match status" value="1"/>
</dbReference>
<name>A0ABU6S708_9FABA</name>
<evidence type="ECO:0000313" key="3">
    <source>
        <dbReference type="Proteomes" id="UP001341840"/>
    </source>
</evidence>
<keyword evidence="3" id="KW-1185">Reference proteome</keyword>
<dbReference type="Pfam" id="PF03101">
    <property type="entry name" value="FAR1"/>
    <property type="match status" value="1"/>
</dbReference>
<dbReference type="InterPro" id="IPR004330">
    <property type="entry name" value="FAR1_DNA_bnd_dom"/>
</dbReference>